<comment type="caution">
    <text evidence="2">The sequence shown here is derived from an EMBL/GenBank/DDBJ whole genome shotgun (WGS) entry which is preliminary data.</text>
</comment>
<dbReference type="Proteomes" id="UP001381693">
    <property type="component" value="Unassembled WGS sequence"/>
</dbReference>
<gene>
    <name evidence="2" type="ORF">SK128_008166</name>
</gene>
<feature type="compositionally biased region" description="Low complexity" evidence="1">
    <location>
        <begin position="174"/>
        <end position="183"/>
    </location>
</feature>
<sequence length="211" mass="22176">MFMHNFSLYSGADTSSSTNAAPVPTSEGASASKPPTPASYYMQSQQGQGQAQQQQQPQAQQQQQPSQQQQAYAGYPSAAAVPVPHRGPHMAYPGQPYGVPTGDNTPPRGSMPPTSIAAGTPAQAGQGQQQYYSSYPPHTPYPGFSVSSSTGTGYTQPFPGHPYPGTFSQGGPLGPAAPAPSQLVQKPSAVPNTTVNRYPAQPNQVYQQWPQ</sequence>
<keyword evidence="3" id="KW-1185">Reference proteome</keyword>
<evidence type="ECO:0000313" key="3">
    <source>
        <dbReference type="Proteomes" id="UP001381693"/>
    </source>
</evidence>
<dbReference type="EMBL" id="JAXCGZ010019072">
    <property type="protein sequence ID" value="KAK7066665.1"/>
    <property type="molecule type" value="Genomic_DNA"/>
</dbReference>
<proteinExistence type="predicted"/>
<feature type="compositionally biased region" description="Low complexity" evidence="1">
    <location>
        <begin position="117"/>
        <end position="136"/>
    </location>
</feature>
<accession>A0AAN8WUT5</accession>
<name>A0AAN8WUT5_HALRR</name>
<dbReference type="AlphaFoldDB" id="A0AAN8WUT5"/>
<protein>
    <submittedName>
        <fullName evidence="2">Uncharacterized protein</fullName>
    </submittedName>
</protein>
<feature type="region of interest" description="Disordered" evidence="1">
    <location>
        <begin position="1"/>
        <end position="211"/>
    </location>
</feature>
<feature type="compositionally biased region" description="Polar residues" evidence="1">
    <location>
        <begin position="190"/>
        <end position="211"/>
    </location>
</feature>
<organism evidence="2 3">
    <name type="scientific">Halocaridina rubra</name>
    <name type="common">Hawaiian red shrimp</name>
    <dbReference type="NCBI Taxonomy" id="373956"/>
    <lineage>
        <taxon>Eukaryota</taxon>
        <taxon>Metazoa</taxon>
        <taxon>Ecdysozoa</taxon>
        <taxon>Arthropoda</taxon>
        <taxon>Crustacea</taxon>
        <taxon>Multicrustacea</taxon>
        <taxon>Malacostraca</taxon>
        <taxon>Eumalacostraca</taxon>
        <taxon>Eucarida</taxon>
        <taxon>Decapoda</taxon>
        <taxon>Pleocyemata</taxon>
        <taxon>Caridea</taxon>
        <taxon>Atyoidea</taxon>
        <taxon>Atyidae</taxon>
        <taxon>Halocaridina</taxon>
    </lineage>
</organism>
<feature type="compositionally biased region" description="Low complexity" evidence="1">
    <location>
        <begin position="43"/>
        <end position="80"/>
    </location>
</feature>
<evidence type="ECO:0000256" key="1">
    <source>
        <dbReference type="SAM" id="MobiDB-lite"/>
    </source>
</evidence>
<reference evidence="2 3" key="1">
    <citation type="submission" date="2023-11" db="EMBL/GenBank/DDBJ databases">
        <title>Halocaridina rubra genome assembly.</title>
        <authorList>
            <person name="Smith C."/>
        </authorList>
    </citation>
    <scope>NUCLEOTIDE SEQUENCE [LARGE SCALE GENOMIC DNA]</scope>
    <source>
        <strain evidence="2">EP-1</strain>
        <tissue evidence="2">Whole</tissue>
    </source>
</reference>
<feature type="compositionally biased region" description="Polar residues" evidence="1">
    <location>
        <begin position="145"/>
        <end position="155"/>
    </location>
</feature>
<evidence type="ECO:0000313" key="2">
    <source>
        <dbReference type="EMBL" id="KAK7066665.1"/>
    </source>
</evidence>